<dbReference type="Proteomes" id="UP000095282">
    <property type="component" value="Unplaced"/>
</dbReference>
<dbReference type="SUPFAM" id="SSF57716">
    <property type="entry name" value="Glucocorticoid receptor-like (DNA-binding domain)"/>
    <property type="match status" value="1"/>
</dbReference>
<organism evidence="13 14">
    <name type="scientific">Caenorhabditis tropicalis</name>
    <dbReference type="NCBI Taxonomy" id="1561998"/>
    <lineage>
        <taxon>Eukaryota</taxon>
        <taxon>Metazoa</taxon>
        <taxon>Ecdysozoa</taxon>
        <taxon>Nematoda</taxon>
        <taxon>Chromadorea</taxon>
        <taxon>Rhabditida</taxon>
        <taxon>Rhabditina</taxon>
        <taxon>Rhabditomorpha</taxon>
        <taxon>Rhabditoidea</taxon>
        <taxon>Rhabditidae</taxon>
        <taxon>Peloderinae</taxon>
        <taxon>Caenorhabditis</taxon>
    </lineage>
</organism>
<keyword evidence="4 10" id="KW-0862">Zinc</keyword>
<keyword evidence="7 10" id="KW-0804">Transcription</keyword>
<dbReference type="Pfam" id="PF00105">
    <property type="entry name" value="zf-C4"/>
    <property type="match status" value="1"/>
</dbReference>
<evidence type="ECO:0000256" key="10">
    <source>
        <dbReference type="RuleBase" id="RU004334"/>
    </source>
</evidence>
<evidence type="ECO:0000259" key="11">
    <source>
        <dbReference type="PROSITE" id="PS51030"/>
    </source>
</evidence>
<dbReference type="PRINTS" id="PR00047">
    <property type="entry name" value="STROIDFINGER"/>
</dbReference>
<dbReference type="PANTHER" id="PTHR45680:SF31">
    <property type="entry name" value="NR LBD DOMAIN-CONTAINING PROTEIN-RELATED"/>
    <property type="match status" value="1"/>
</dbReference>
<dbReference type="InterPro" id="IPR000536">
    <property type="entry name" value="Nucl_hrmn_rcpt_lig-bd"/>
</dbReference>
<keyword evidence="13" id="KW-1185">Reference proteome</keyword>
<evidence type="ECO:0000256" key="7">
    <source>
        <dbReference type="ARBA" id="ARBA00023163"/>
    </source>
</evidence>
<dbReference type="PROSITE" id="PS00031">
    <property type="entry name" value="NUCLEAR_REC_DBD_1"/>
    <property type="match status" value="1"/>
</dbReference>
<dbReference type="Gene3D" id="3.30.50.10">
    <property type="entry name" value="Erythroid Transcription Factor GATA-1, subunit A"/>
    <property type="match status" value="1"/>
</dbReference>
<dbReference type="eggNOG" id="KOG3575">
    <property type="taxonomic scope" value="Eukaryota"/>
</dbReference>
<evidence type="ECO:0000259" key="12">
    <source>
        <dbReference type="PROSITE" id="PS51843"/>
    </source>
</evidence>
<evidence type="ECO:0000256" key="2">
    <source>
        <dbReference type="ARBA" id="ARBA00022723"/>
    </source>
</evidence>
<dbReference type="InterPro" id="IPR051152">
    <property type="entry name" value="C.elegans_Orphan_NR"/>
</dbReference>
<dbReference type="WBParaSite" id="Csp11.Scaffold621.g6185.t1">
    <property type="protein sequence ID" value="Csp11.Scaffold621.g6185.t1"/>
    <property type="gene ID" value="Csp11.Scaffold621.g6185"/>
</dbReference>
<dbReference type="Pfam" id="PF00104">
    <property type="entry name" value="Hormone_recep"/>
    <property type="match status" value="1"/>
</dbReference>
<dbReference type="InterPro" id="IPR001628">
    <property type="entry name" value="Znf_hrmn_rcpt"/>
</dbReference>
<keyword evidence="9 10" id="KW-0539">Nucleus</keyword>
<dbReference type="PANTHER" id="PTHR45680">
    <property type="entry name" value="NUCLEAR HORMONE RECEPTOR FAMILY"/>
    <property type="match status" value="1"/>
</dbReference>
<dbReference type="GO" id="GO:0005634">
    <property type="term" value="C:nucleus"/>
    <property type="evidence" value="ECO:0007669"/>
    <property type="project" value="UniProtKB-SubCell"/>
</dbReference>
<comment type="similarity">
    <text evidence="1 10">Belongs to the nuclear hormone receptor family.</text>
</comment>
<evidence type="ECO:0000256" key="8">
    <source>
        <dbReference type="ARBA" id="ARBA00023170"/>
    </source>
</evidence>
<dbReference type="InterPro" id="IPR035500">
    <property type="entry name" value="NHR-like_dom_sf"/>
</dbReference>
<feature type="domain" description="NR LBD" evidence="12">
    <location>
        <begin position="110"/>
        <end position="313"/>
    </location>
</feature>
<dbReference type="Gene3D" id="1.10.565.10">
    <property type="entry name" value="Retinoid X Receptor"/>
    <property type="match status" value="1"/>
</dbReference>
<evidence type="ECO:0000256" key="3">
    <source>
        <dbReference type="ARBA" id="ARBA00022771"/>
    </source>
</evidence>
<evidence type="ECO:0000313" key="14">
    <source>
        <dbReference type="WBParaSite" id="Csp11.Scaffold621.g6185.t1"/>
    </source>
</evidence>
<evidence type="ECO:0000256" key="4">
    <source>
        <dbReference type="ARBA" id="ARBA00022833"/>
    </source>
</evidence>
<reference evidence="14" key="1">
    <citation type="submission" date="2016-11" db="UniProtKB">
        <authorList>
            <consortium name="WormBaseParasite"/>
        </authorList>
    </citation>
    <scope>IDENTIFICATION</scope>
</reference>
<evidence type="ECO:0000256" key="6">
    <source>
        <dbReference type="ARBA" id="ARBA00023125"/>
    </source>
</evidence>
<keyword evidence="5 10" id="KW-0805">Transcription regulation</keyword>
<keyword evidence="6 10" id="KW-0238">DNA-binding</keyword>
<dbReference type="STRING" id="1561998.A0A1I7TI80"/>
<sequence length="313" mass="36511">MSLTYTASLCVVCQKEAHGYHFGVLTCRACAMFFSRSRFRKEDYTCQKSSTCKHCRLRRCEEVGMGTGEVRRVSYSVIDPITKRKTDWIHIDTLISRAKKVLEEFQAPPTSLNPLQQLTGALKKLRSGQSFQPKFEESMAFDDYFSHWKKFMVRAAEWMMHMNQFGELPIQERISIFKITWAVWRRFERHSMSSVVFGKRCCDEKLLLVSDDVATRITDFQVDYSDLTIGNGFDWFRSSVRLNLLRLFDTVSRPCLYLSDTEVAFALTHIVWRYASRKLLGQTLQAADSILAEISENLHDYYQNELKDRELCS</sequence>
<dbReference type="SMART" id="SM00430">
    <property type="entry name" value="HOLI"/>
    <property type="match status" value="1"/>
</dbReference>
<keyword evidence="3 10" id="KW-0863">Zinc-finger</keyword>
<name>A0A1I7TI80_9PELO</name>
<dbReference type="PROSITE" id="PS51843">
    <property type="entry name" value="NR_LBD"/>
    <property type="match status" value="1"/>
</dbReference>
<keyword evidence="8 10" id="KW-0675">Receptor</keyword>
<evidence type="ECO:0000256" key="1">
    <source>
        <dbReference type="ARBA" id="ARBA00005993"/>
    </source>
</evidence>
<dbReference type="SUPFAM" id="SSF48508">
    <property type="entry name" value="Nuclear receptor ligand-binding domain"/>
    <property type="match status" value="1"/>
</dbReference>
<dbReference type="AlphaFoldDB" id="A0A1I7TI80"/>
<feature type="domain" description="Nuclear receptor" evidence="11">
    <location>
        <begin position="7"/>
        <end position="72"/>
    </location>
</feature>
<keyword evidence="2 10" id="KW-0479">Metal-binding</keyword>
<evidence type="ECO:0000256" key="5">
    <source>
        <dbReference type="ARBA" id="ARBA00023015"/>
    </source>
</evidence>
<dbReference type="GO" id="GO:0003700">
    <property type="term" value="F:DNA-binding transcription factor activity"/>
    <property type="evidence" value="ECO:0007669"/>
    <property type="project" value="InterPro"/>
</dbReference>
<accession>A0A1I7TI80</accession>
<protein>
    <submittedName>
        <fullName evidence="14">Nuclear receptor domain-containing protein</fullName>
    </submittedName>
</protein>
<dbReference type="GO" id="GO:0008270">
    <property type="term" value="F:zinc ion binding"/>
    <property type="evidence" value="ECO:0007669"/>
    <property type="project" value="UniProtKB-KW"/>
</dbReference>
<dbReference type="PROSITE" id="PS51030">
    <property type="entry name" value="NUCLEAR_REC_DBD_2"/>
    <property type="match status" value="1"/>
</dbReference>
<evidence type="ECO:0000313" key="13">
    <source>
        <dbReference type="Proteomes" id="UP000095282"/>
    </source>
</evidence>
<dbReference type="GO" id="GO:0043565">
    <property type="term" value="F:sequence-specific DNA binding"/>
    <property type="evidence" value="ECO:0007669"/>
    <property type="project" value="InterPro"/>
</dbReference>
<comment type="subcellular location">
    <subcellularLocation>
        <location evidence="10">Nucleus</location>
    </subcellularLocation>
</comment>
<evidence type="ECO:0000256" key="9">
    <source>
        <dbReference type="ARBA" id="ARBA00023242"/>
    </source>
</evidence>
<proteinExistence type="inferred from homology"/>
<dbReference type="InterPro" id="IPR013088">
    <property type="entry name" value="Znf_NHR/GATA"/>
</dbReference>
<dbReference type="SMART" id="SM00399">
    <property type="entry name" value="ZnF_C4"/>
    <property type="match status" value="1"/>
</dbReference>